<evidence type="ECO:0000256" key="3">
    <source>
        <dbReference type="SAM" id="Phobius"/>
    </source>
</evidence>
<dbReference type="GO" id="GO:0005886">
    <property type="term" value="C:plasma membrane"/>
    <property type="evidence" value="ECO:0007669"/>
    <property type="project" value="TreeGrafter"/>
</dbReference>
<dbReference type="FunFam" id="3.30.70.270:FF:000001">
    <property type="entry name" value="Diguanylate cyclase domain protein"/>
    <property type="match status" value="1"/>
</dbReference>
<comment type="catalytic activity">
    <reaction evidence="2">
        <text>2 GTP = 3',3'-c-di-GMP + 2 diphosphate</text>
        <dbReference type="Rhea" id="RHEA:24898"/>
        <dbReference type="ChEBI" id="CHEBI:33019"/>
        <dbReference type="ChEBI" id="CHEBI:37565"/>
        <dbReference type="ChEBI" id="CHEBI:58805"/>
        <dbReference type="EC" id="2.7.7.65"/>
    </reaction>
</comment>
<sequence length="697" mass="76938">MSKSPSISHQVTNYPILALIFLAFAGIMLSKTAWQGSTEPRQQLGKTQVEVASLAESIAERQTTLLTESRHLLKVLGGVTVSDLHGTWNCDALLSRQLESFPEYDNLAFASSDGLIRCSALPWQQSTEQIAQQLALNAPNSLSISSMYLTDNSLLLSASNIAPSGQKVGSVLAQISANRFLHPAGVRLPSNIQIAILNHNGNLVAAYPSQTNWNSITHKDNSFIEALINLKNENATALKAPDGVTRLYTAKAVHGASHELTLIVGQTVENEANTLTTNNNLAFGGVILTSLGMSGLLAVFISMLLLRLKNNRLLLLKTYLSLNNFLTYTRQYFSLFFAKVAMPQNNESNSGLIRQSDYDSLKQSLAIQEEHSRHIERLDQLSQSLQSCVSNADVASAVALCTKYFFPVSSGALLLKTGSNKAGVLLKWGNNIEDALLIKDYQNILQNRLYPAVEVHTATNAAQLPIRLTKSLWIPLITHNEILGALHITELDVLEHKNRQEYFHWLANSIAERAAIALRSAKQQQKLRFKATRDVLTGLYNRRFMEETLIIEERRALRRGSHIGIMMLDVDHFKHYNDTYGHDAGDTLLRTVGELLRKTVRKCDIPCRYGGEEFVIILPGADLKDTSQRAEMLRMAIEKLSIQHNGQALAGVTVSIGAASFPQNGDAWQSVLKTADQALYQAKHAGRNRIAEPACLP</sequence>
<dbReference type="AlphaFoldDB" id="A0A4V6P404"/>
<dbReference type="GO" id="GO:0043709">
    <property type="term" value="P:cell adhesion involved in single-species biofilm formation"/>
    <property type="evidence" value="ECO:0007669"/>
    <property type="project" value="TreeGrafter"/>
</dbReference>
<dbReference type="RefSeq" id="WP_165922880.1">
    <property type="nucleotide sequence ID" value="NZ_BHVT01000073.1"/>
</dbReference>
<feature type="transmembrane region" description="Helical" evidence="3">
    <location>
        <begin position="281"/>
        <end position="306"/>
    </location>
</feature>
<keyword evidence="3" id="KW-0472">Membrane</keyword>
<dbReference type="SUPFAM" id="SSF55073">
    <property type="entry name" value="Nucleotide cyclase"/>
    <property type="match status" value="1"/>
</dbReference>
<evidence type="ECO:0000313" key="6">
    <source>
        <dbReference type="Proteomes" id="UP000295367"/>
    </source>
</evidence>
<dbReference type="Pfam" id="PF00990">
    <property type="entry name" value="GGDEF"/>
    <property type="match status" value="1"/>
</dbReference>
<keyword evidence="3" id="KW-1133">Transmembrane helix</keyword>
<evidence type="ECO:0000313" key="5">
    <source>
        <dbReference type="EMBL" id="TCV90079.1"/>
    </source>
</evidence>
<reference evidence="5 6" key="1">
    <citation type="submission" date="2019-03" db="EMBL/GenBank/DDBJ databases">
        <title>Genomic Encyclopedia of Type Strains, Phase IV (KMG-IV): sequencing the most valuable type-strain genomes for metagenomic binning, comparative biology and taxonomic classification.</title>
        <authorList>
            <person name="Goeker M."/>
        </authorList>
    </citation>
    <scope>NUCLEOTIDE SEQUENCE [LARGE SCALE GENOMIC DNA]</scope>
    <source>
        <strain evidence="5 6">DSM 100309</strain>
    </source>
</reference>
<dbReference type="EMBL" id="SMCO01000001">
    <property type="protein sequence ID" value="TCV90079.1"/>
    <property type="molecule type" value="Genomic_DNA"/>
</dbReference>
<keyword evidence="3" id="KW-0812">Transmembrane</keyword>
<dbReference type="Gene3D" id="3.30.70.270">
    <property type="match status" value="1"/>
</dbReference>
<feature type="domain" description="GGDEF" evidence="4">
    <location>
        <begin position="561"/>
        <end position="695"/>
    </location>
</feature>
<dbReference type="PANTHER" id="PTHR45138:SF9">
    <property type="entry name" value="DIGUANYLATE CYCLASE DGCM-RELATED"/>
    <property type="match status" value="1"/>
</dbReference>
<dbReference type="SMART" id="SM00267">
    <property type="entry name" value="GGDEF"/>
    <property type="match status" value="1"/>
</dbReference>
<dbReference type="NCBIfam" id="TIGR00254">
    <property type="entry name" value="GGDEF"/>
    <property type="match status" value="1"/>
</dbReference>
<dbReference type="GO" id="GO:1902201">
    <property type="term" value="P:negative regulation of bacterial-type flagellum-dependent cell motility"/>
    <property type="evidence" value="ECO:0007669"/>
    <property type="project" value="TreeGrafter"/>
</dbReference>
<proteinExistence type="predicted"/>
<dbReference type="PANTHER" id="PTHR45138">
    <property type="entry name" value="REGULATORY COMPONENTS OF SENSORY TRANSDUCTION SYSTEM"/>
    <property type="match status" value="1"/>
</dbReference>
<dbReference type="InterPro" id="IPR050469">
    <property type="entry name" value="Diguanylate_Cyclase"/>
</dbReference>
<dbReference type="CDD" id="cd01949">
    <property type="entry name" value="GGDEF"/>
    <property type="match status" value="1"/>
</dbReference>
<name>A0A4V6P404_9PROT</name>
<evidence type="ECO:0000259" key="4">
    <source>
        <dbReference type="PROSITE" id="PS50887"/>
    </source>
</evidence>
<dbReference type="InterPro" id="IPR029787">
    <property type="entry name" value="Nucleotide_cyclase"/>
</dbReference>
<dbReference type="InterPro" id="IPR000160">
    <property type="entry name" value="GGDEF_dom"/>
</dbReference>
<evidence type="ECO:0000256" key="2">
    <source>
        <dbReference type="ARBA" id="ARBA00034247"/>
    </source>
</evidence>
<comment type="caution">
    <text evidence="5">The sequence shown here is derived from an EMBL/GenBank/DDBJ whole genome shotgun (WGS) entry which is preliminary data.</text>
</comment>
<evidence type="ECO:0000256" key="1">
    <source>
        <dbReference type="ARBA" id="ARBA00012528"/>
    </source>
</evidence>
<organism evidence="5 6">
    <name type="scientific">Sulfurirhabdus autotrophica</name>
    <dbReference type="NCBI Taxonomy" id="1706046"/>
    <lineage>
        <taxon>Bacteria</taxon>
        <taxon>Pseudomonadati</taxon>
        <taxon>Pseudomonadota</taxon>
        <taxon>Betaproteobacteria</taxon>
        <taxon>Nitrosomonadales</taxon>
        <taxon>Sulfuricellaceae</taxon>
        <taxon>Sulfurirhabdus</taxon>
    </lineage>
</organism>
<gene>
    <name evidence="5" type="ORF">EDC63_10144</name>
</gene>
<keyword evidence="6" id="KW-1185">Reference proteome</keyword>
<dbReference type="Proteomes" id="UP000295367">
    <property type="component" value="Unassembled WGS sequence"/>
</dbReference>
<dbReference type="GO" id="GO:0052621">
    <property type="term" value="F:diguanylate cyclase activity"/>
    <property type="evidence" value="ECO:0007669"/>
    <property type="project" value="UniProtKB-EC"/>
</dbReference>
<dbReference type="Gene3D" id="3.30.450.20">
    <property type="entry name" value="PAS domain"/>
    <property type="match status" value="1"/>
</dbReference>
<accession>A0A4V6P404</accession>
<protein>
    <recommendedName>
        <fullName evidence="1">diguanylate cyclase</fullName>
        <ecNumber evidence="1">2.7.7.65</ecNumber>
    </recommendedName>
</protein>
<dbReference type="InterPro" id="IPR043128">
    <property type="entry name" value="Rev_trsase/Diguanyl_cyclase"/>
</dbReference>
<dbReference type="PROSITE" id="PS50887">
    <property type="entry name" value="GGDEF"/>
    <property type="match status" value="1"/>
</dbReference>
<dbReference type="EC" id="2.7.7.65" evidence="1"/>